<feature type="coiled-coil region" evidence="1">
    <location>
        <begin position="59"/>
        <end position="152"/>
    </location>
</feature>
<reference evidence="2" key="1">
    <citation type="submission" date="2016-10" db="EMBL/GenBank/DDBJ databases">
        <authorList>
            <person name="de Groot N.N."/>
        </authorList>
    </citation>
    <scope>NUCLEOTIDE SEQUENCE</scope>
</reference>
<gene>
    <name evidence="2" type="ORF">MNB_SV-3-1291</name>
</gene>
<evidence type="ECO:0000313" key="2">
    <source>
        <dbReference type="EMBL" id="SFV68330.1"/>
    </source>
</evidence>
<name>A0A1W1CR09_9ZZZZ</name>
<dbReference type="InterPro" id="IPR019219">
    <property type="entry name" value="DUF2130"/>
</dbReference>
<dbReference type="EMBL" id="FPHI01000040">
    <property type="protein sequence ID" value="SFV68330.1"/>
    <property type="molecule type" value="Genomic_DNA"/>
</dbReference>
<proteinExistence type="predicted"/>
<keyword evidence="1" id="KW-0175">Coiled coil</keyword>
<sequence length="425" mass="48606">MSTSKTIICPNCTTEINIDEIFYRQIEERFKQQNLAEKKKLHDEVESKCLEYKQAFDILKAKESAIQEQKEKFDEALQKATREQLHIEKIKLQEELKKALIKEQSDSMALLQKELEEKSKQVQELHNATAKVAQLEREKEELSARAKAEAELELNKRLAEEKLKLSKALDDEIALKLKAKDEQIEQMRRDIESAKRKADQSSMQVQGEALELSIESWLASQFPFDNVEAVKKGAFGADCVQTIHTRELQNCGVICYESKNTKAWSDGWITKLKQDMLKVNADLGVLVTSVYPNHMERMGFIDGIWVCSLDEFKGSASLLRESLIRLHKSVQKEENRGDKMVLLYNYLTGNEFGMQMKSIVDGFMTMQTELDKEKRSLMAAWKRRQKLIDGVLQNTTEMYGSLQGIAGTGALGQIDALELQAPEDE</sequence>
<protein>
    <recommendedName>
        <fullName evidence="3">Caldesmon</fullName>
    </recommendedName>
</protein>
<accession>A0A1W1CR09</accession>
<feature type="coiled-coil region" evidence="1">
    <location>
        <begin position="177"/>
        <end position="204"/>
    </location>
</feature>
<evidence type="ECO:0000256" key="1">
    <source>
        <dbReference type="SAM" id="Coils"/>
    </source>
</evidence>
<organism evidence="2">
    <name type="scientific">hydrothermal vent metagenome</name>
    <dbReference type="NCBI Taxonomy" id="652676"/>
    <lineage>
        <taxon>unclassified sequences</taxon>
        <taxon>metagenomes</taxon>
        <taxon>ecological metagenomes</taxon>
    </lineage>
</organism>
<dbReference type="AlphaFoldDB" id="A0A1W1CR09"/>
<evidence type="ECO:0008006" key="3">
    <source>
        <dbReference type="Google" id="ProtNLM"/>
    </source>
</evidence>
<dbReference type="Pfam" id="PF09903">
    <property type="entry name" value="DUF2130"/>
    <property type="match status" value="1"/>
</dbReference>